<dbReference type="AlphaFoldDB" id="A0A396GZG4"/>
<accession>A0A396GZG4</accession>
<dbReference type="Gramene" id="rna40274">
    <property type="protein sequence ID" value="RHN45853.1"/>
    <property type="gene ID" value="gene40274"/>
</dbReference>
<organism evidence="1 2">
    <name type="scientific">Medicago truncatula</name>
    <name type="common">Barrel medic</name>
    <name type="synonym">Medicago tribuloides</name>
    <dbReference type="NCBI Taxonomy" id="3880"/>
    <lineage>
        <taxon>Eukaryota</taxon>
        <taxon>Viridiplantae</taxon>
        <taxon>Streptophyta</taxon>
        <taxon>Embryophyta</taxon>
        <taxon>Tracheophyta</taxon>
        <taxon>Spermatophyta</taxon>
        <taxon>Magnoliopsida</taxon>
        <taxon>eudicotyledons</taxon>
        <taxon>Gunneridae</taxon>
        <taxon>Pentapetalae</taxon>
        <taxon>rosids</taxon>
        <taxon>fabids</taxon>
        <taxon>Fabales</taxon>
        <taxon>Fabaceae</taxon>
        <taxon>Papilionoideae</taxon>
        <taxon>50 kb inversion clade</taxon>
        <taxon>NPAAA clade</taxon>
        <taxon>Hologalegina</taxon>
        <taxon>IRL clade</taxon>
        <taxon>Trifolieae</taxon>
        <taxon>Medicago</taxon>
    </lineage>
</organism>
<evidence type="ECO:0000313" key="1">
    <source>
        <dbReference type="EMBL" id="RHN45853.1"/>
    </source>
</evidence>
<dbReference type="Proteomes" id="UP000265566">
    <property type="component" value="Chromosome 7"/>
</dbReference>
<comment type="caution">
    <text evidence="1">The sequence shown here is derived from an EMBL/GenBank/DDBJ whole genome shotgun (WGS) entry which is preliminary data.</text>
</comment>
<evidence type="ECO:0000313" key="2">
    <source>
        <dbReference type="Proteomes" id="UP000265566"/>
    </source>
</evidence>
<dbReference type="EMBL" id="PSQE01000007">
    <property type="protein sequence ID" value="RHN45853.1"/>
    <property type="molecule type" value="Genomic_DNA"/>
</dbReference>
<proteinExistence type="predicted"/>
<name>A0A396GZG4_MEDTR</name>
<gene>
    <name evidence="1" type="ORF">MtrunA17_Chr7g0235971</name>
</gene>
<reference evidence="2" key="1">
    <citation type="journal article" date="2018" name="Nat. Plants">
        <title>Whole-genome landscape of Medicago truncatula symbiotic genes.</title>
        <authorList>
            <person name="Pecrix Y."/>
            <person name="Staton S.E."/>
            <person name="Sallet E."/>
            <person name="Lelandais-Briere C."/>
            <person name="Moreau S."/>
            <person name="Carrere S."/>
            <person name="Blein T."/>
            <person name="Jardinaud M.F."/>
            <person name="Latrasse D."/>
            <person name="Zouine M."/>
            <person name="Zahm M."/>
            <person name="Kreplak J."/>
            <person name="Mayjonade B."/>
            <person name="Satge C."/>
            <person name="Perez M."/>
            <person name="Cauet S."/>
            <person name="Marande W."/>
            <person name="Chantry-Darmon C."/>
            <person name="Lopez-Roques C."/>
            <person name="Bouchez O."/>
            <person name="Berard A."/>
            <person name="Debelle F."/>
            <person name="Munos S."/>
            <person name="Bendahmane A."/>
            <person name="Berges H."/>
            <person name="Niebel A."/>
            <person name="Buitink J."/>
            <person name="Frugier F."/>
            <person name="Benhamed M."/>
            <person name="Crespi M."/>
            <person name="Gouzy J."/>
            <person name="Gamas P."/>
        </authorList>
    </citation>
    <scope>NUCLEOTIDE SEQUENCE [LARGE SCALE GENOMIC DNA]</scope>
    <source>
        <strain evidence="2">cv. Jemalong A17</strain>
    </source>
</reference>
<sequence>MRPPQSPGVSSFCGRSPASSWSRFRCLLTPFGSQFITGPCQLLVHRAIQEELQ</sequence>
<protein>
    <submittedName>
        <fullName evidence="1">Uncharacterized protein</fullName>
    </submittedName>
</protein>